<name>A0A385E0E7_9CAUD</name>
<dbReference type="GeneID" id="70080497"/>
<organism evidence="1 2">
    <name type="scientific">Gordonia phage Neville</name>
    <dbReference type="NCBI Taxonomy" id="2301693"/>
    <lineage>
        <taxon>Viruses</taxon>
        <taxon>Duplodnaviria</taxon>
        <taxon>Heunggongvirae</taxon>
        <taxon>Uroviricota</taxon>
        <taxon>Caudoviricetes</taxon>
        <taxon>Deeyouvirinae</taxon>
        <taxon>Nevillevirus</taxon>
        <taxon>Nevillevirus neville</taxon>
    </lineage>
</organism>
<gene>
    <name evidence="1" type="primary">135</name>
    <name evidence="1" type="ORF">SEA_NEVILLE_135</name>
</gene>
<evidence type="ECO:0000313" key="2">
    <source>
        <dbReference type="Proteomes" id="UP000261731"/>
    </source>
</evidence>
<keyword evidence="2" id="KW-1185">Reference proteome</keyword>
<dbReference type="Proteomes" id="UP000261731">
    <property type="component" value="Segment"/>
</dbReference>
<sequence length="286" mass="31180">MELYEFDHTGTDSVLTLDAERLAELTGWDLNRVYGLVGPGTVGTATVHPDDMHTWGDVFPDAANTEGQHGLFIKPDSHSAGYEIDDIAGSDVAWFADSIARVFEHWGDDKAGEILARYGRLHGLAVEIHTMTGMTHGDWLDVITVNPIGEENWILPVMRQYWEGEIYGYTVELDGPLRGQRSTDSVWGFIGDATVIDAIGEHLTNTLETFSTTVVATRQPTPYENGFALGKRQASLDYNRGKAAPGAVSVPAEYLSGTPCGVDGFGQSANDYARGYHDGWKSISGH</sequence>
<reference evidence="1 2" key="1">
    <citation type="submission" date="2018-07" db="EMBL/GenBank/DDBJ databases">
        <authorList>
            <person name="Bragdon E."/>
            <person name="Orellana H."/>
            <person name="Sterchele H."/>
            <person name="Molloy S.D."/>
            <person name="Garlena R.A."/>
            <person name="Russell D.A."/>
            <person name="Pope W.H."/>
            <person name="Jacobs-Sera D."/>
            <person name="Hatfull G.F."/>
        </authorList>
    </citation>
    <scope>NUCLEOTIDE SEQUENCE [LARGE SCALE GENOMIC DNA]</scope>
</reference>
<accession>A0A385E0E7</accession>
<dbReference type="EMBL" id="MH651182">
    <property type="protein sequence ID" value="AXQ64488.1"/>
    <property type="molecule type" value="Genomic_DNA"/>
</dbReference>
<evidence type="ECO:0000313" key="1">
    <source>
        <dbReference type="EMBL" id="AXQ64488.1"/>
    </source>
</evidence>
<protein>
    <submittedName>
        <fullName evidence="1">Uncharacterized protein</fullName>
    </submittedName>
</protein>
<dbReference type="KEGG" id="vg:70080497"/>
<proteinExistence type="predicted"/>
<dbReference type="RefSeq" id="YP_010245984.1">
    <property type="nucleotide sequence ID" value="NC_060131.1"/>
</dbReference>